<organism evidence="1 2">
    <name type="scientific">Fusobacterium mortiferum</name>
    <dbReference type="NCBI Taxonomy" id="850"/>
    <lineage>
        <taxon>Bacteria</taxon>
        <taxon>Fusobacteriati</taxon>
        <taxon>Fusobacteriota</taxon>
        <taxon>Fusobacteriia</taxon>
        <taxon>Fusobacteriales</taxon>
        <taxon>Fusobacteriaceae</taxon>
        <taxon>Fusobacterium</taxon>
    </lineage>
</organism>
<reference evidence="1 2" key="1">
    <citation type="submission" date="2018-08" db="EMBL/GenBank/DDBJ databases">
        <title>A genome reference for cultivated species of the human gut microbiota.</title>
        <authorList>
            <person name="Zou Y."/>
            <person name="Xue W."/>
            <person name="Luo G."/>
        </authorList>
    </citation>
    <scope>NUCLEOTIDE SEQUENCE [LARGE SCALE GENOMIC DNA]</scope>
    <source>
        <strain evidence="1 2">AM25-1</strain>
    </source>
</reference>
<protein>
    <submittedName>
        <fullName evidence="1">Uncharacterized protein</fullName>
    </submittedName>
</protein>
<proteinExistence type="predicted"/>
<evidence type="ECO:0000313" key="2">
    <source>
        <dbReference type="Proteomes" id="UP000284676"/>
    </source>
</evidence>
<accession>A0A414PMA9</accession>
<comment type="caution">
    <text evidence="1">The sequence shown here is derived from an EMBL/GenBank/DDBJ whole genome shotgun (WGS) entry which is preliminary data.</text>
</comment>
<dbReference type="GeneID" id="62762585"/>
<sequence>MKKIILLFLTIYTFSFSIRDFNGINWGDSKENLSILFSNLKKEPSINENVNIFSVKNPKENIKKYEFYLQNNALNKIRVVFDKESIGKRELQQIYNQLTTTIGVPVLKLPIYKEIDNLTLKGNTLKFVPDTQTLIYFTGIDTINELGKMTDSNLYLDYIPSQNEYIF</sequence>
<dbReference type="Proteomes" id="UP000284676">
    <property type="component" value="Unassembled WGS sequence"/>
</dbReference>
<dbReference type="RefSeq" id="WP_005885737.1">
    <property type="nucleotide sequence ID" value="NZ_CABMMQ010000008.1"/>
</dbReference>
<name>A0A414PMA9_FUSMR</name>
<evidence type="ECO:0000313" key="1">
    <source>
        <dbReference type="EMBL" id="RHF69652.1"/>
    </source>
</evidence>
<gene>
    <name evidence="1" type="ORF">DW663_12490</name>
</gene>
<dbReference type="EMBL" id="QRHL01000045">
    <property type="protein sequence ID" value="RHF69652.1"/>
    <property type="molecule type" value="Genomic_DNA"/>
</dbReference>
<dbReference type="AlphaFoldDB" id="A0A414PMA9"/>